<keyword evidence="9 18" id="KW-0805">Transcription regulation</keyword>
<dbReference type="InterPro" id="IPR006808">
    <property type="entry name" value="ATP_synth_F0_gsu_mt"/>
</dbReference>
<evidence type="ECO:0000259" key="20">
    <source>
        <dbReference type="PROSITE" id="PS50884"/>
    </source>
</evidence>
<evidence type="ECO:0000256" key="12">
    <source>
        <dbReference type="ARBA" id="ARBA00023128"/>
    </source>
</evidence>
<evidence type="ECO:0000256" key="11">
    <source>
        <dbReference type="ARBA" id="ARBA00023125"/>
    </source>
</evidence>
<sequence>MASKIPQLPSKMNQVSQVVSDMGVSHYKLLLEKNKHYIQDPPTIEKCQSMAKQLFYTRLARCTLLPLILHFLGSVNCSIFTEQLVLSYGMYYGSFSIPHRYDSFWKELNHAKNLMKNWKDLNKANVGFAALFRLECFAWFWGAKKPFAFPSNVPDSLRWIQRSRSADETHIMMGWHLLCSRASLSWTHWATVAGGSTLSVGLAPPSYAAAQTHQASTYVVSGLEEKRGCIFPFYLKAAESVKSVPFQPVSSIHKPTSKLNQSLCFSTHPSHPKLKVLFRDRRMQDPALFQPLKPHFPEQEQLKCPRCDSINTKFCYYNNYNLSQPRHFCKNCRRYWTKGGALRNIPVGGGSRKNAKRSSSSTNTKRASPSPVIEPDPNHICSNPVGGGSFGSLLASTGHLGNLLEGLKSSGANLKAVQMEEFGENVSSGHMADLGSGRNPVLEIERNGNAESFLSMQNGDSSCWNGTNAWSNLAIFTPGSSYEN</sequence>
<feature type="region of interest" description="Disordered" evidence="19">
    <location>
        <begin position="346"/>
        <end position="379"/>
    </location>
</feature>
<accession>A0AA86SHX4</accession>
<keyword evidence="12" id="KW-0496">Mitochondrion</keyword>
<protein>
    <recommendedName>
        <fullName evidence="18">Dof zinc finger protein</fullName>
    </recommendedName>
</protein>
<dbReference type="GO" id="GO:0031966">
    <property type="term" value="C:mitochondrial membrane"/>
    <property type="evidence" value="ECO:0007669"/>
    <property type="project" value="UniProtKB-SubCell"/>
</dbReference>
<keyword evidence="16" id="KW-0066">ATP synthesis</keyword>
<evidence type="ECO:0000313" key="22">
    <source>
        <dbReference type="Proteomes" id="UP001189624"/>
    </source>
</evidence>
<keyword evidence="22" id="KW-1185">Reference proteome</keyword>
<evidence type="ECO:0000256" key="17">
    <source>
        <dbReference type="PROSITE-ProRule" id="PRU00071"/>
    </source>
</evidence>
<organism evidence="21 22">
    <name type="scientific">Sphenostylis stenocarpa</name>
    <dbReference type="NCBI Taxonomy" id="92480"/>
    <lineage>
        <taxon>Eukaryota</taxon>
        <taxon>Viridiplantae</taxon>
        <taxon>Streptophyta</taxon>
        <taxon>Embryophyta</taxon>
        <taxon>Tracheophyta</taxon>
        <taxon>Spermatophyta</taxon>
        <taxon>Magnoliopsida</taxon>
        <taxon>eudicotyledons</taxon>
        <taxon>Gunneridae</taxon>
        <taxon>Pentapetalae</taxon>
        <taxon>rosids</taxon>
        <taxon>fabids</taxon>
        <taxon>Fabales</taxon>
        <taxon>Fabaceae</taxon>
        <taxon>Papilionoideae</taxon>
        <taxon>50 kb inversion clade</taxon>
        <taxon>NPAAA clade</taxon>
        <taxon>indigoferoid/millettioid clade</taxon>
        <taxon>Phaseoleae</taxon>
        <taxon>Sphenostylis</taxon>
    </lineage>
</organism>
<evidence type="ECO:0000256" key="7">
    <source>
        <dbReference type="ARBA" id="ARBA00022781"/>
    </source>
</evidence>
<evidence type="ECO:0000256" key="6">
    <source>
        <dbReference type="ARBA" id="ARBA00022771"/>
    </source>
</evidence>
<keyword evidence="8 18" id="KW-0862">Zinc</keyword>
<evidence type="ECO:0000256" key="1">
    <source>
        <dbReference type="ARBA" id="ARBA00004325"/>
    </source>
</evidence>
<keyword evidence="10" id="KW-0406">Ion transport</keyword>
<comment type="subcellular location">
    <subcellularLocation>
        <location evidence="1">Mitochondrion membrane</location>
    </subcellularLocation>
    <subcellularLocation>
        <location evidence="17 18">Nucleus</location>
    </subcellularLocation>
</comment>
<keyword evidence="11 17" id="KW-0238">DNA-binding</keyword>
<evidence type="ECO:0000256" key="10">
    <source>
        <dbReference type="ARBA" id="ARBA00023065"/>
    </source>
</evidence>
<comment type="similarity">
    <text evidence="2">Belongs to the ATPase g subunit family.</text>
</comment>
<evidence type="ECO:0000256" key="15">
    <source>
        <dbReference type="ARBA" id="ARBA00023242"/>
    </source>
</evidence>
<dbReference type="Proteomes" id="UP001189624">
    <property type="component" value="Chromosome 5"/>
</dbReference>
<evidence type="ECO:0000256" key="14">
    <source>
        <dbReference type="ARBA" id="ARBA00023163"/>
    </source>
</evidence>
<keyword evidence="5 18" id="KW-0479">Metal-binding</keyword>
<name>A0AA86SHX4_9FABA</name>
<dbReference type="GO" id="GO:0015986">
    <property type="term" value="P:proton motive force-driven ATP synthesis"/>
    <property type="evidence" value="ECO:0007669"/>
    <property type="project" value="InterPro"/>
</dbReference>
<dbReference type="EMBL" id="OY731402">
    <property type="protein sequence ID" value="CAJ1955372.1"/>
    <property type="molecule type" value="Genomic_DNA"/>
</dbReference>
<proteinExistence type="inferred from homology"/>
<dbReference type="GO" id="GO:0045259">
    <property type="term" value="C:proton-transporting ATP synthase complex"/>
    <property type="evidence" value="ECO:0007669"/>
    <property type="project" value="UniProtKB-KW"/>
</dbReference>
<evidence type="ECO:0000256" key="9">
    <source>
        <dbReference type="ARBA" id="ARBA00023015"/>
    </source>
</evidence>
<comment type="function">
    <text evidence="18">Transcription factor that binds specifically to a 5'-AA[AG]G-3' consensus core sequence.</text>
</comment>
<keyword evidence="15 17" id="KW-0539">Nucleus</keyword>
<reference evidence="21" key="1">
    <citation type="submission" date="2023-10" db="EMBL/GenBank/DDBJ databases">
        <authorList>
            <person name="Domelevo Entfellner J.-B."/>
        </authorList>
    </citation>
    <scope>NUCLEOTIDE SEQUENCE</scope>
</reference>
<keyword evidence="13" id="KW-0472">Membrane</keyword>
<evidence type="ECO:0000256" key="19">
    <source>
        <dbReference type="SAM" id="MobiDB-lite"/>
    </source>
</evidence>
<evidence type="ECO:0000256" key="2">
    <source>
        <dbReference type="ARBA" id="ARBA00005699"/>
    </source>
</evidence>
<evidence type="ECO:0000256" key="18">
    <source>
        <dbReference type="RuleBase" id="RU369094"/>
    </source>
</evidence>
<dbReference type="Gramene" id="rna-AYBTSS11_LOCUS16090">
    <property type="protein sequence ID" value="CAJ1955372.1"/>
    <property type="gene ID" value="gene-AYBTSS11_LOCUS16090"/>
</dbReference>
<dbReference type="InterPro" id="IPR003851">
    <property type="entry name" value="Znf_Dof"/>
</dbReference>
<dbReference type="Pfam" id="PF02701">
    <property type="entry name" value="Zn_ribbon_Dof"/>
    <property type="match status" value="1"/>
</dbReference>
<dbReference type="Pfam" id="PF04718">
    <property type="entry name" value="ATP-synt_G"/>
    <property type="match status" value="1"/>
</dbReference>
<evidence type="ECO:0000256" key="8">
    <source>
        <dbReference type="ARBA" id="ARBA00022833"/>
    </source>
</evidence>
<dbReference type="GO" id="GO:0003677">
    <property type="term" value="F:DNA binding"/>
    <property type="evidence" value="ECO:0007669"/>
    <property type="project" value="UniProtKB-UniRule"/>
</dbReference>
<keyword evidence="7" id="KW-0375">Hydrogen ion transport</keyword>
<dbReference type="PROSITE" id="PS01361">
    <property type="entry name" value="ZF_DOF_1"/>
    <property type="match status" value="1"/>
</dbReference>
<evidence type="ECO:0000256" key="3">
    <source>
        <dbReference type="ARBA" id="ARBA00022448"/>
    </source>
</evidence>
<dbReference type="PROSITE" id="PS50884">
    <property type="entry name" value="ZF_DOF_2"/>
    <property type="match status" value="1"/>
</dbReference>
<evidence type="ECO:0000256" key="5">
    <source>
        <dbReference type="ARBA" id="ARBA00022723"/>
    </source>
</evidence>
<feature type="domain" description="Dof-type" evidence="20">
    <location>
        <begin position="302"/>
        <end position="356"/>
    </location>
</feature>
<dbReference type="InterPro" id="IPR045174">
    <property type="entry name" value="Dof"/>
</dbReference>
<evidence type="ECO:0000256" key="4">
    <source>
        <dbReference type="ARBA" id="ARBA00022547"/>
    </source>
</evidence>
<dbReference type="GO" id="GO:0005634">
    <property type="term" value="C:nucleus"/>
    <property type="evidence" value="ECO:0007669"/>
    <property type="project" value="UniProtKB-SubCell"/>
</dbReference>
<keyword evidence="6 17" id="KW-0863">Zinc-finger</keyword>
<keyword evidence="14 18" id="KW-0804">Transcription</keyword>
<keyword evidence="3" id="KW-0813">Transport</keyword>
<dbReference type="GO" id="GO:0003700">
    <property type="term" value="F:DNA-binding transcription factor activity"/>
    <property type="evidence" value="ECO:0007669"/>
    <property type="project" value="UniProtKB-UniRule"/>
</dbReference>
<evidence type="ECO:0000256" key="16">
    <source>
        <dbReference type="ARBA" id="ARBA00023310"/>
    </source>
</evidence>
<dbReference type="PANTHER" id="PTHR31992">
    <property type="entry name" value="DOF ZINC FINGER PROTEIN DOF1.4-RELATED"/>
    <property type="match status" value="1"/>
</dbReference>
<feature type="compositionally biased region" description="Polar residues" evidence="19">
    <location>
        <begin position="357"/>
        <end position="367"/>
    </location>
</feature>
<dbReference type="PANTHER" id="PTHR31992:SF62">
    <property type="entry name" value="DOF ZINC FINGER PROTEIN DOF3.1"/>
    <property type="match status" value="1"/>
</dbReference>
<dbReference type="GO" id="GO:0015078">
    <property type="term" value="F:proton transmembrane transporter activity"/>
    <property type="evidence" value="ECO:0007669"/>
    <property type="project" value="InterPro"/>
</dbReference>
<gene>
    <name evidence="21" type="ORF">AYBTSS11_LOCUS16090</name>
</gene>
<keyword evidence="4" id="KW-0138">CF(0)</keyword>
<dbReference type="GO" id="GO:0008270">
    <property type="term" value="F:zinc ion binding"/>
    <property type="evidence" value="ECO:0007669"/>
    <property type="project" value="UniProtKB-KW"/>
</dbReference>
<evidence type="ECO:0000256" key="13">
    <source>
        <dbReference type="ARBA" id="ARBA00023136"/>
    </source>
</evidence>
<dbReference type="AlphaFoldDB" id="A0AA86SHX4"/>
<evidence type="ECO:0000313" key="21">
    <source>
        <dbReference type="EMBL" id="CAJ1955372.1"/>
    </source>
</evidence>